<feature type="compositionally biased region" description="Basic residues" evidence="1">
    <location>
        <begin position="276"/>
        <end position="296"/>
    </location>
</feature>
<organism evidence="2 3">
    <name type="scientific">Mycena metata</name>
    <dbReference type="NCBI Taxonomy" id="1033252"/>
    <lineage>
        <taxon>Eukaryota</taxon>
        <taxon>Fungi</taxon>
        <taxon>Dikarya</taxon>
        <taxon>Basidiomycota</taxon>
        <taxon>Agaricomycotina</taxon>
        <taxon>Agaricomycetes</taxon>
        <taxon>Agaricomycetidae</taxon>
        <taxon>Agaricales</taxon>
        <taxon>Marasmiineae</taxon>
        <taxon>Mycenaceae</taxon>
        <taxon>Mycena</taxon>
    </lineage>
</organism>
<comment type="caution">
    <text evidence="2">The sequence shown here is derived from an EMBL/GenBank/DDBJ whole genome shotgun (WGS) entry which is preliminary data.</text>
</comment>
<accession>A0AAD7MKC8</accession>
<name>A0AAD7MKC8_9AGAR</name>
<feature type="region of interest" description="Disordered" evidence="1">
    <location>
        <begin position="264"/>
        <end position="296"/>
    </location>
</feature>
<dbReference type="Proteomes" id="UP001215598">
    <property type="component" value="Unassembled WGS sequence"/>
</dbReference>
<dbReference type="AlphaFoldDB" id="A0AAD7MKC8"/>
<proteinExistence type="predicted"/>
<reference evidence="2" key="1">
    <citation type="submission" date="2023-03" db="EMBL/GenBank/DDBJ databases">
        <title>Massive genome expansion in bonnet fungi (Mycena s.s.) driven by repeated elements and novel gene families across ecological guilds.</title>
        <authorList>
            <consortium name="Lawrence Berkeley National Laboratory"/>
            <person name="Harder C.B."/>
            <person name="Miyauchi S."/>
            <person name="Viragh M."/>
            <person name="Kuo A."/>
            <person name="Thoen E."/>
            <person name="Andreopoulos B."/>
            <person name="Lu D."/>
            <person name="Skrede I."/>
            <person name="Drula E."/>
            <person name="Henrissat B."/>
            <person name="Morin E."/>
            <person name="Kohler A."/>
            <person name="Barry K."/>
            <person name="LaButti K."/>
            <person name="Morin E."/>
            <person name="Salamov A."/>
            <person name="Lipzen A."/>
            <person name="Mereny Z."/>
            <person name="Hegedus B."/>
            <person name="Baldrian P."/>
            <person name="Stursova M."/>
            <person name="Weitz H."/>
            <person name="Taylor A."/>
            <person name="Grigoriev I.V."/>
            <person name="Nagy L.G."/>
            <person name="Martin F."/>
            <person name="Kauserud H."/>
        </authorList>
    </citation>
    <scope>NUCLEOTIDE SEQUENCE</scope>
    <source>
        <strain evidence="2">CBHHK182m</strain>
    </source>
</reference>
<sequence>MSPLLTSSIGSSPRKRPFRRARPGYGVRLRRFLRPLLQPVLVTRRSSSYPGPVEGNTLVRAAHERRQPARPQWHCEHGEVLGEAGLSLRIEPDKANRGLIERGYGEGMSAALRVSLHRAQAVDKGRAVDEVEDGDDHDRNDGAEVGDTFGRHVREDVDLCAPSFLFPRSRCIVAGGYTRMATSAHVRGRQEANAASPAQASREIHAHAQTFVGFFFFFRVLSPTLFYSIPYSALSTREQANLTTQRAGRVGAGVLRRRGRAAGRSAAYTEGYRATSRGRRWGPKRRRATSPSSKKN</sequence>
<evidence type="ECO:0000313" key="3">
    <source>
        <dbReference type="Proteomes" id="UP001215598"/>
    </source>
</evidence>
<feature type="compositionally biased region" description="Polar residues" evidence="1">
    <location>
        <begin position="1"/>
        <end position="11"/>
    </location>
</feature>
<evidence type="ECO:0000256" key="1">
    <source>
        <dbReference type="SAM" id="MobiDB-lite"/>
    </source>
</evidence>
<keyword evidence="3" id="KW-1185">Reference proteome</keyword>
<feature type="region of interest" description="Disordered" evidence="1">
    <location>
        <begin position="125"/>
        <end position="146"/>
    </location>
</feature>
<feature type="region of interest" description="Disordered" evidence="1">
    <location>
        <begin position="1"/>
        <end position="21"/>
    </location>
</feature>
<evidence type="ECO:0000313" key="2">
    <source>
        <dbReference type="EMBL" id="KAJ7720785.1"/>
    </source>
</evidence>
<gene>
    <name evidence="2" type="ORF">B0H16DRAFT_381289</name>
</gene>
<protein>
    <submittedName>
        <fullName evidence="2">Uncharacterized protein</fullName>
    </submittedName>
</protein>
<dbReference type="EMBL" id="JARKIB010000236">
    <property type="protein sequence ID" value="KAJ7720785.1"/>
    <property type="molecule type" value="Genomic_DNA"/>
</dbReference>